<proteinExistence type="predicted"/>
<accession>A0A561T0T6</accession>
<keyword evidence="2" id="KW-1185">Reference proteome</keyword>
<protein>
    <submittedName>
        <fullName evidence="1">Uncharacterized protein</fullName>
    </submittedName>
</protein>
<dbReference type="Proteomes" id="UP000321261">
    <property type="component" value="Unassembled WGS sequence"/>
</dbReference>
<name>A0A561T0T6_9PSEU</name>
<comment type="caution">
    <text evidence="1">The sequence shown here is derived from an EMBL/GenBank/DDBJ whole genome shotgun (WGS) entry which is preliminary data.</text>
</comment>
<gene>
    <name evidence="1" type="ORF">FHX44_116654</name>
</gene>
<organism evidence="1 2">
    <name type="scientific">Pseudonocardia hierapolitana</name>
    <dbReference type="NCBI Taxonomy" id="1128676"/>
    <lineage>
        <taxon>Bacteria</taxon>
        <taxon>Bacillati</taxon>
        <taxon>Actinomycetota</taxon>
        <taxon>Actinomycetes</taxon>
        <taxon>Pseudonocardiales</taxon>
        <taxon>Pseudonocardiaceae</taxon>
        <taxon>Pseudonocardia</taxon>
    </lineage>
</organism>
<reference evidence="1 2" key="1">
    <citation type="submission" date="2019-06" db="EMBL/GenBank/DDBJ databases">
        <title>Sequencing the genomes of 1000 actinobacteria strains.</title>
        <authorList>
            <person name="Klenk H.-P."/>
        </authorList>
    </citation>
    <scope>NUCLEOTIDE SEQUENCE [LARGE SCALE GENOMIC DNA]</scope>
    <source>
        <strain evidence="1 2">DSM 45671</strain>
    </source>
</reference>
<evidence type="ECO:0000313" key="2">
    <source>
        <dbReference type="Proteomes" id="UP000321261"/>
    </source>
</evidence>
<dbReference type="AlphaFoldDB" id="A0A561T0T6"/>
<evidence type="ECO:0000313" key="1">
    <source>
        <dbReference type="EMBL" id="TWF80711.1"/>
    </source>
</evidence>
<sequence length="288" mass="31435">MILPNGPTRKHNGGMDGRESVGRRYAEHLTDHDLLVLTGGRADQVAALRREPTLVLDLLDRPGVADAIVAARPDEAARFRYLSPFLVFAAAVHRVGSSLVGRHYVADRAGPRSRVPVFDAPVLAAFATEPAHRLFLAELLASYSRVMSGTVWRRGARGWRRQRWNELDLPRLAGLLEVVTPVEQPGVWRRIGDGALFLAGVFPEYAERTMGMVEVARLQRATGLRLASADGGVGDLLEELAGRAYEKAGAGVPRGVVESPRTARRVLTLVADRYLFPVTIDWLPAPGA</sequence>
<dbReference type="EMBL" id="VIWU01000001">
    <property type="protein sequence ID" value="TWF80711.1"/>
    <property type="molecule type" value="Genomic_DNA"/>
</dbReference>